<name>A0A2H0LLH7_9BACT</name>
<comment type="caution">
    <text evidence="2">The sequence shown here is derived from an EMBL/GenBank/DDBJ whole genome shotgun (WGS) entry which is preliminary data.</text>
</comment>
<reference evidence="2 3" key="1">
    <citation type="submission" date="2017-09" db="EMBL/GenBank/DDBJ databases">
        <title>Depth-based differentiation of microbial function through sediment-hosted aquifers and enrichment of novel symbionts in the deep terrestrial subsurface.</title>
        <authorList>
            <person name="Probst A.J."/>
            <person name="Ladd B."/>
            <person name="Jarett J.K."/>
            <person name="Geller-Mcgrath D.E."/>
            <person name="Sieber C.M."/>
            <person name="Emerson J.B."/>
            <person name="Anantharaman K."/>
            <person name="Thomas B.C."/>
            <person name="Malmstrom R."/>
            <person name="Stieglmeier M."/>
            <person name="Klingl A."/>
            <person name="Woyke T."/>
            <person name="Ryan C.M."/>
            <person name="Banfield J.F."/>
        </authorList>
    </citation>
    <scope>NUCLEOTIDE SEQUENCE [LARGE SCALE GENOMIC DNA]</scope>
    <source>
        <strain evidence="2">CG11_big_fil_rev_8_21_14_0_20_45_26</strain>
    </source>
</reference>
<organism evidence="2 3">
    <name type="scientific">Candidatus Abzuiibacterium crystallinum</name>
    <dbReference type="NCBI Taxonomy" id="1974748"/>
    <lineage>
        <taxon>Bacteria</taxon>
        <taxon>Pseudomonadati</taxon>
        <taxon>Candidatus Omnitrophota</taxon>
        <taxon>Candidatus Abzuiibacterium</taxon>
    </lineage>
</organism>
<evidence type="ECO:0000313" key="2">
    <source>
        <dbReference type="EMBL" id="PIQ85249.1"/>
    </source>
</evidence>
<dbReference type="InterPro" id="IPR055259">
    <property type="entry name" value="YkvP/CgeB_Glyco_trans-like"/>
</dbReference>
<proteinExistence type="predicted"/>
<feature type="domain" description="Spore protein YkvP/CgeB glycosyl transferase-like" evidence="1">
    <location>
        <begin position="214"/>
        <end position="353"/>
    </location>
</feature>
<evidence type="ECO:0000259" key="1">
    <source>
        <dbReference type="Pfam" id="PF13524"/>
    </source>
</evidence>
<dbReference type="Pfam" id="PF13524">
    <property type="entry name" value="Glyco_trans_1_2"/>
    <property type="match status" value="1"/>
</dbReference>
<dbReference type="EMBL" id="PCVY01000072">
    <property type="protein sequence ID" value="PIQ85249.1"/>
    <property type="molecule type" value="Genomic_DNA"/>
</dbReference>
<dbReference type="Proteomes" id="UP000230859">
    <property type="component" value="Unassembled WGS sequence"/>
</dbReference>
<protein>
    <recommendedName>
        <fullName evidence="1">Spore protein YkvP/CgeB glycosyl transferase-like domain-containing protein</fullName>
    </recommendedName>
</protein>
<dbReference type="AlphaFoldDB" id="A0A2H0LLH7"/>
<evidence type="ECO:0000313" key="3">
    <source>
        <dbReference type="Proteomes" id="UP000230859"/>
    </source>
</evidence>
<gene>
    <name evidence="2" type="ORF">COV74_09845</name>
</gene>
<dbReference type="SUPFAM" id="SSF53756">
    <property type="entry name" value="UDP-Glycosyltransferase/glycogen phosphorylase"/>
    <property type="match status" value="1"/>
</dbReference>
<accession>A0A2H0LLH7</accession>
<sequence>MRILILDAYYQDFLNAHYRQNPSVKSFEKGRQQLMATRFGTSDAYSFHLRSLGHEAEEIVVNDGHLQSQWAREHALSVPKWPVILAQACNRILGYDPRFKILRTQIEQYKPDVLLIQERNILTDRFIKEVKPYVKLVVCQIASPLPIYRSFKSVDLVLSSFPHFVSHFKSKGIAAEEVPLCFDSRVLKDIEPIPRDLSLTFIGSLSRAHQERINLLEAVCERFPLSWYGTGFESLPKDSRLRKAFQSEAWGLDMYRLLARSRVTLNIHIKTAQTYANNMRLFEATGMGACLLTDDKSNLADYFNKTEVAVYQSRTSLLKQIEFLLSGDNRCEQIAQAGQARTLKSHTYEARVPFLAGLFEKHLKASYVKVS</sequence>